<keyword evidence="3" id="KW-1185">Reference proteome</keyword>
<dbReference type="PROSITE" id="PS50835">
    <property type="entry name" value="IG_LIKE"/>
    <property type="match status" value="2"/>
</dbReference>
<dbReference type="WBParaSite" id="TTAC_0001038001-mRNA-1">
    <property type="protein sequence ID" value="TTAC_0001038001-mRNA-1"/>
    <property type="gene ID" value="TTAC_0001038001"/>
</dbReference>
<accession>A0A0R3XA03</accession>
<dbReference type="InterPro" id="IPR007110">
    <property type="entry name" value="Ig-like_dom"/>
</dbReference>
<dbReference type="InterPro" id="IPR036179">
    <property type="entry name" value="Ig-like_dom_sf"/>
</dbReference>
<name>A0A0R3XA03_HYDTA</name>
<dbReference type="CDD" id="cd00096">
    <property type="entry name" value="Ig"/>
    <property type="match status" value="1"/>
</dbReference>
<evidence type="ECO:0000313" key="3">
    <source>
        <dbReference type="Proteomes" id="UP000274429"/>
    </source>
</evidence>
<dbReference type="SUPFAM" id="SSF48726">
    <property type="entry name" value="Immunoglobulin"/>
    <property type="match status" value="2"/>
</dbReference>
<evidence type="ECO:0000313" key="4">
    <source>
        <dbReference type="WBParaSite" id="TTAC_0001038001-mRNA-1"/>
    </source>
</evidence>
<dbReference type="EMBL" id="UYWX01021594">
    <property type="protein sequence ID" value="VDM35343.1"/>
    <property type="molecule type" value="Genomic_DNA"/>
</dbReference>
<dbReference type="OrthoDB" id="10070760at2759"/>
<sequence>MASRTLESALPVLQDALRFQISTLSEDLRLGGFTHRRVILSQLPSPTGMTQEQFEYIWMSPEGQPMTPQPSPEIYVHLKSPQQFGVYTIRVRGTRSGYTHELQSDVLLQSNPDGYSLWILGQREAVLPNSRVDVLCEVRPTHPGAKVRWVNAQNLMVAPNNRLVIERFGSYNEGSYYCEAFLPDGTILLKKFSRQMGIETDIFESGFVGDGSNSYAVHIVRYPSHFFYNNEVQLHCIVQPDVSVHIVRYPSHFFYNDEVQLHCIVQPDVSGVTFEWTKDGKVVGNDQVLDVPAFGRQDVGKYQCRATIQSVVRIAEEMLTPSSEDPKNDFELERQGLTMEPRVVNSSAFKPFELECIAHRPDVRPLVVLSSGANITLDGHFQLRFPDARKVIITVPRGLPTVYNGMSVRLVECA</sequence>
<dbReference type="Gene3D" id="2.60.40.10">
    <property type="entry name" value="Immunoglobulins"/>
    <property type="match status" value="2"/>
</dbReference>
<reference evidence="2 3" key="2">
    <citation type="submission" date="2018-11" db="EMBL/GenBank/DDBJ databases">
        <authorList>
            <consortium name="Pathogen Informatics"/>
        </authorList>
    </citation>
    <scope>NUCLEOTIDE SEQUENCE [LARGE SCALE GENOMIC DNA]</scope>
</reference>
<feature type="domain" description="Ig-like" evidence="1">
    <location>
        <begin position="240"/>
        <end position="320"/>
    </location>
</feature>
<dbReference type="Pfam" id="PF13895">
    <property type="entry name" value="Ig_2"/>
    <property type="match status" value="1"/>
</dbReference>
<proteinExistence type="predicted"/>
<organism evidence="4">
    <name type="scientific">Hydatigena taeniaeformis</name>
    <name type="common">Feline tapeworm</name>
    <name type="synonym">Taenia taeniaeformis</name>
    <dbReference type="NCBI Taxonomy" id="6205"/>
    <lineage>
        <taxon>Eukaryota</taxon>
        <taxon>Metazoa</taxon>
        <taxon>Spiralia</taxon>
        <taxon>Lophotrochozoa</taxon>
        <taxon>Platyhelminthes</taxon>
        <taxon>Cestoda</taxon>
        <taxon>Eucestoda</taxon>
        <taxon>Cyclophyllidea</taxon>
        <taxon>Taeniidae</taxon>
        <taxon>Hydatigera</taxon>
    </lineage>
</organism>
<dbReference type="InterPro" id="IPR013783">
    <property type="entry name" value="Ig-like_fold"/>
</dbReference>
<dbReference type="Proteomes" id="UP000274429">
    <property type="component" value="Unassembled WGS sequence"/>
</dbReference>
<protein>
    <submittedName>
        <fullName evidence="4">Ig-like domain-containing protein</fullName>
    </submittedName>
</protein>
<dbReference type="STRING" id="6205.A0A0R3XA03"/>
<gene>
    <name evidence="2" type="ORF">TTAC_LOCUS10363</name>
</gene>
<evidence type="ECO:0000313" key="2">
    <source>
        <dbReference type="EMBL" id="VDM35343.1"/>
    </source>
</evidence>
<dbReference type="AlphaFoldDB" id="A0A0R3XA03"/>
<feature type="domain" description="Ig-like" evidence="1">
    <location>
        <begin position="112"/>
        <end position="180"/>
    </location>
</feature>
<reference evidence="4" key="1">
    <citation type="submission" date="2017-02" db="UniProtKB">
        <authorList>
            <consortium name="WormBaseParasite"/>
        </authorList>
    </citation>
    <scope>IDENTIFICATION</scope>
</reference>
<evidence type="ECO:0000259" key="1">
    <source>
        <dbReference type="PROSITE" id="PS50835"/>
    </source>
</evidence>